<dbReference type="Pfam" id="PF21900">
    <property type="entry name" value="DUF6920"/>
    <property type="match status" value="1"/>
</dbReference>
<comment type="caution">
    <text evidence="1">The sequence shown here is derived from an EMBL/GenBank/DDBJ whole genome shotgun (WGS) entry which is preliminary data.</text>
</comment>
<dbReference type="EMBL" id="DRLF01000187">
    <property type="protein sequence ID" value="HEC06235.1"/>
    <property type="molecule type" value="Genomic_DNA"/>
</dbReference>
<dbReference type="InterPro" id="IPR054213">
    <property type="entry name" value="DUF6920"/>
</dbReference>
<name>A0A831RWU0_9GAMM</name>
<dbReference type="Proteomes" id="UP000886339">
    <property type="component" value="Unassembled WGS sequence"/>
</dbReference>
<proteinExistence type="predicted"/>
<evidence type="ECO:0000313" key="1">
    <source>
        <dbReference type="EMBL" id="HEC06235.1"/>
    </source>
</evidence>
<reference evidence="1" key="1">
    <citation type="journal article" date="2020" name="mSystems">
        <title>Genome- and Community-Level Interaction Insights into Carbon Utilization and Element Cycling Functions of Hydrothermarchaeota in Hydrothermal Sediment.</title>
        <authorList>
            <person name="Zhou Z."/>
            <person name="Liu Y."/>
            <person name="Xu W."/>
            <person name="Pan J."/>
            <person name="Luo Z.H."/>
            <person name="Li M."/>
        </authorList>
    </citation>
    <scope>NUCLEOTIDE SEQUENCE [LARGE SCALE GENOMIC DNA]</scope>
    <source>
        <strain evidence="1">HyVt-458</strain>
    </source>
</reference>
<protein>
    <submittedName>
        <fullName evidence="1">Uncharacterized protein</fullName>
    </submittedName>
</protein>
<gene>
    <name evidence="1" type="ORF">ENJ12_05260</name>
</gene>
<organism evidence="1">
    <name type="scientific">Thiolapillus brandeum</name>
    <dbReference type="NCBI Taxonomy" id="1076588"/>
    <lineage>
        <taxon>Bacteria</taxon>
        <taxon>Pseudomonadati</taxon>
        <taxon>Pseudomonadota</taxon>
        <taxon>Gammaproteobacteria</taxon>
        <taxon>Chromatiales</taxon>
        <taxon>Sedimenticolaceae</taxon>
        <taxon>Thiolapillus</taxon>
    </lineage>
</organism>
<accession>A0A831RWU0</accession>
<dbReference type="AlphaFoldDB" id="A0A831RWU0"/>
<sequence length="285" mass="31251">MALITAVVGAGVVLLFVIARMYERSQIDALLKILIDKAAGLPPEAVDFSSLAALPPPVFRYFTRVLPEGQYLIGKAVMHQSGMLRTTPKSGKWLSFDAQETIVPAARGFVWNARIKLPLGVYVRVLDSSIAGIGSGRLSLLSVLPLAAEKGTPELNAGALHRYLAEAVWCPTALLPQSGVTWTAIDNHSALATLCVNDLCVSLEFRFSDTGEVSSIYTPGRFAHIGGEYRQLPWEGRFDDYRVMSGIHVPAYGEVGWYVDERLEIVWKGEIQNIQYDVFSGPLKK</sequence>